<organism evidence="3 4">
    <name type="scientific">Sediminibacterium roseum</name>
    <dbReference type="NCBI Taxonomy" id="1978412"/>
    <lineage>
        <taxon>Bacteria</taxon>
        <taxon>Pseudomonadati</taxon>
        <taxon>Bacteroidota</taxon>
        <taxon>Chitinophagia</taxon>
        <taxon>Chitinophagales</taxon>
        <taxon>Chitinophagaceae</taxon>
        <taxon>Sediminibacterium</taxon>
    </lineage>
</organism>
<dbReference type="NCBIfam" id="TIGR00666">
    <property type="entry name" value="PBP4"/>
    <property type="match status" value="1"/>
</dbReference>
<evidence type="ECO:0000256" key="2">
    <source>
        <dbReference type="ARBA" id="ARBA00022801"/>
    </source>
</evidence>
<reference evidence="3 4" key="1">
    <citation type="submission" date="2020-01" db="EMBL/GenBank/DDBJ databases">
        <title>Genome analysis.</title>
        <authorList>
            <person name="Wu S."/>
            <person name="Wang G."/>
        </authorList>
    </citation>
    <scope>NUCLEOTIDE SEQUENCE [LARGE SCALE GENOMIC DNA]</scope>
    <source>
        <strain evidence="3 4">SYL130</strain>
    </source>
</reference>
<dbReference type="Pfam" id="PF02113">
    <property type="entry name" value="Peptidase_S13"/>
    <property type="match status" value="1"/>
</dbReference>
<protein>
    <submittedName>
        <fullName evidence="3">D-alanyl-D-alanine carboxypeptidase/D-alanyl-D-alanine-endopeptidase</fullName>
        <ecNumber evidence="3">3.4.16.4</ecNumber>
    </submittedName>
</protein>
<gene>
    <name evidence="3" type="primary">dacB</name>
    <name evidence="3" type="ORF">GWC95_17560</name>
</gene>
<dbReference type="EMBL" id="JAACJS010000015">
    <property type="protein sequence ID" value="NCI51736.1"/>
    <property type="molecule type" value="Genomic_DNA"/>
</dbReference>
<name>A0ABW9ZX47_9BACT</name>
<dbReference type="GO" id="GO:0009002">
    <property type="term" value="F:serine-type D-Ala-D-Ala carboxypeptidase activity"/>
    <property type="evidence" value="ECO:0007669"/>
    <property type="project" value="UniProtKB-EC"/>
</dbReference>
<dbReference type="Gene3D" id="3.40.710.10">
    <property type="entry name" value="DD-peptidase/beta-lactamase superfamily"/>
    <property type="match status" value="2"/>
</dbReference>
<keyword evidence="4" id="KW-1185">Reference proteome</keyword>
<dbReference type="RefSeq" id="WP_161820008.1">
    <property type="nucleotide sequence ID" value="NZ_JAACJS010000015.1"/>
</dbReference>
<dbReference type="Proteomes" id="UP000753802">
    <property type="component" value="Unassembled WGS sequence"/>
</dbReference>
<dbReference type="PRINTS" id="PR00922">
    <property type="entry name" value="DADACBPTASE3"/>
</dbReference>
<keyword evidence="2 3" id="KW-0378">Hydrolase</keyword>
<keyword evidence="3" id="KW-0121">Carboxypeptidase</keyword>
<dbReference type="InterPro" id="IPR000667">
    <property type="entry name" value="Peptidase_S13"/>
</dbReference>
<sequence>MKKSAPFLLVLIILSSCSIQKQIAKQAKEIILANPDFAPANVGISLYDPATRKYLYDFQGSKFFVPASNTKLFTCYAAMKNLGDSLVGLRYSEVGTGDRRQVSIEPTADPTFLLPEFRNQPVFDFLKREKNIYYYEDQQRKQFSPYGRGWPWDDYSADYAPERNEFPIHGNYVTFTAVKDTLRVAPSFFGKKEFLASDATRKSLSELFRGTNFRVTRIEDENKFLVRGDASKFTTTAIPFKTVLKDNQSRPLAVKILEDTLGIEFGREHYSDGRYHLPKIIHSQPTDSMLKIMMHRSDNFFAEQTLLMVSNEKLGFMSDRKLIDTLLKTDFAGLPQKPQWVDGSGLSRYNLISPQDFVWVLTQMKNEFKWERIKEILPTGGEGTLSSYYKNYAGRIYAKTGSLSNHLALSGYITTKKGRQLVFSVLVNAHNTAAANIRKAVEKFLVGVMDKY</sequence>
<evidence type="ECO:0000313" key="3">
    <source>
        <dbReference type="EMBL" id="NCI51736.1"/>
    </source>
</evidence>
<dbReference type="PANTHER" id="PTHR30023:SF0">
    <property type="entry name" value="PENICILLIN-SENSITIVE CARBOXYPEPTIDASE A"/>
    <property type="match status" value="1"/>
</dbReference>
<dbReference type="InterPro" id="IPR012338">
    <property type="entry name" value="Beta-lactam/transpept-like"/>
</dbReference>
<evidence type="ECO:0000313" key="4">
    <source>
        <dbReference type="Proteomes" id="UP000753802"/>
    </source>
</evidence>
<dbReference type="SUPFAM" id="SSF56601">
    <property type="entry name" value="beta-lactamase/transpeptidase-like"/>
    <property type="match status" value="1"/>
</dbReference>
<comment type="similarity">
    <text evidence="1">Belongs to the peptidase S13 family.</text>
</comment>
<dbReference type="PANTHER" id="PTHR30023">
    <property type="entry name" value="D-ALANYL-D-ALANINE CARBOXYPEPTIDASE"/>
    <property type="match status" value="1"/>
</dbReference>
<accession>A0ABW9ZX47</accession>
<evidence type="ECO:0000256" key="1">
    <source>
        <dbReference type="ARBA" id="ARBA00006096"/>
    </source>
</evidence>
<keyword evidence="3" id="KW-0645">Protease</keyword>
<proteinExistence type="inferred from homology"/>
<comment type="caution">
    <text evidence="3">The sequence shown here is derived from an EMBL/GenBank/DDBJ whole genome shotgun (WGS) entry which is preliminary data.</text>
</comment>
<dbReference type="PROSITE" id="PS51257">
    <property type="entry name" value="PROKAR_LIPOPROTEIN"/>
    <property type="match status" value="1"/>
</dbReference>
<dbReference type="EC" id="3.4.16.4" evidence="3"/>